<dbReference type="PANTHER" id="PTHR22765:SF434">
    <property type="entry name" value="GB|AAD18119.1-RELATED"/>
    <property type="match status" value="1"/>
</dbReference>
<feature type="region of interest" description="Disordered" evidence="6">
    <location>
        <begin position="529"/>
        <end position="584"/>
    </location>
</feature>
<protein>
    <recommendedName>
        <fullName evidence="9">RING-type domain-containing protein</fullName>
    </recommendedName>
</protein>
<dbReference type="Pfam" id="PF13639">
    <property type="entry name" value="zf-RING_2"/>
    <property type="match status" value="1"/>
</dbReference>
<evidence type="ECO:0000256" key="6">
    <source>
        <dbReference type="SAM" id="MobiDB-lite"/>
    </source>
</evidence>
<organism evidence="10 11">
    <name type="scientific">Mucor flavus</name>
    <dbReference type="NCBI Taxonomy" id="439312"/>
    <lineage>
        <taxon>Eukaryota</taxon>
        <taxon>Fungi</taxon>
        <taxon>Fungi incertae sedis</taxon>
        <taxon>Mucoromycota</taxon>
        <taxon>Mucoromycotina</taxon>
        <taxon>Mucoromycetes</taxon>
        <taxon>Mucorales</taxon>
        <taxon>Mucorineae</taxon>
        <taxon>Mucoraceae</taxon>
        <taxon>Mucor</taxon>
    </lineage>
</organism>
<dbReference type="SUPFAM" id="SSF57850">
    <property type="entry name" value="RING/U-box"/>
    <property type="match status" value="1"/>
</dbReference>
<evidence type="ECO:0000256" key="7">
    <source>
        <dbReference type="SAM" id="Phobius"/>
    </source>
</evidence>
<dbReference type="Gene3D" id="3.50.30.30">
    <property type="match status" value="1"/>
</dbReference>
<evidence type="ECO:0000256" key="1">
    <source>
        <dbReference type="ARBA" id="ARBA00004370"/>
    </source>
</evidence>
<comment type="subcellular location">
    <subcellularLocation>
        <location evidence="1">Membrane</location>
    </subcellularLocation>
</comment>
<keyword evidence="5" id="KW-0863">Zinc-finger</keyword>
<evidence type="ECO:0000256" key="3">
    <source>
        <dbReference type="ARBA" id="ARBA00022989"/>
    </source>
</evidence>
<evidence type="ECO:0000256" key="2">
    <source>
        <dbReference type="ARBA" id="ARBA00022692"/>
    </source>
</evidence>
<keyword evidence="8" id="KW-0732">Signal</keyword>
<dbReference type="SMART" id="SM00184">
    <property type="entry name" value="RING"/>
    <property type="match status" value="1"/>
</dbReference>
<keyword evidence="4 7" id="KW-0472">Membrane</keyword>
<keyword evidence="5" id="KW-0479">Metal-binding</keyword>
<dbReference type="Proteomes" id="UP001473302">
    <property type="component" value="Unassembled WGS sequence"/>
</dbReference>
<feature type="signal peptide" evidence="8">
    <location>
        <begin position="1"/>
        <end position="22"/>
    </location>
</feature>
<keyword evidence="11" id="KW-1185">Reference proteome</keyword>
<feature type="domain" description="RING-type" evidence="9">
    <location>
        <begin position="381"/>
        <end position="423"/>
    </location>
</feature>
<evidence type="ECO:0000256" key="8">
    <source>
        <dbReference type="SAM" id="SignalP"/>
    </source>
</evidence>
<gene>
    <name evidence="10" type="ORF">MFLAVUS_005490</name>
</gene>
<feature type="compositionally biased region" description="Acidic residues" evidence="6">
    <location>
        <begin position="535"/>
        <end position="545"/>
    </location>
</feature>
<proteinExistence type="predicted"/>
<evidence type="ECO:0000259" key="9">
    <source>
        <dbReference type="PROSITE" id="PS50089"/>
    </source>
</evidence>
<feature type="region of interest" description="Disordered" evidence="6">
    <location>
        <begin position="470"/>
        <end position="497"/>
    </location>
</feature>
<accession>A0ABP9YYV8</accession>
<evidence type="ECO:0000313" key="10">
    <source>
        <dbReference type="EMBL" id="GAA5812041.1"/>
    </source>
</evidence>
<feature type="transmembrane region" description="Helical" evidence="7">
    <location>
        <begin position="224"/>
        <end position="246"/>
    </location>
</feature>
<evidence type="ECO:0000313" key="11">
    <source>
        <dbReference type="Proteomes" id="UP001473302"/>
    </source>
</evidence>
<sequence length="645" mass="71167">MKSGVSLIIPAGLLLFLNSAEAGIFLKAKDPFIIQEAVWIYSNSTVITSIAPDVSANRFSNTVSPIYNVPDAYVYGTKGVLYNREDSCSPDTVEQPVPIPFYEESAKLSKVPKIALIKKQGGPCSLLEKIKNAQKESAIGAIIYDTSEITYADQDYKAGVPPDSEITIPVYYVDHKIGLALYYQLQKMAGVPVATIATWDKSHLTTRISVMVSLMPADNIKATAWELTLLVMLILLGTSIVFSGNVFPSFSILHYSNTSISVAMHFYMWKRNKRLQTMVERSRMTAAAVASLPMGKALLSIARLYQFPTRTIDTTLGEEERKKVETVLSDEKQREALIKSTALKTTVEPRKNKFKFGKKSKRPDSVASVAIKIDTPVNNMCVICLEVFKIGDEVRELPCHHEYHTMCIDPWLTSKSCECPLCKFDCSDSKSEETIADPDGLIAAAAVPGLRGMVLRPYLRFKATRRRRAGQVGVTTDVEQQGRRASRESTMVPPPSPGLLAAVRAIEAVETPITTSAEIDEHYQAYEEAQHNNNDQEESEREEDFTSIALSQPRQSNATERSETTQNQLIYEESGSQPRYSVSSYHDDAGTIHTVLTTTGASVSTYAPTSDGGPLPDIDVSSISLCSIDLGGLSEDFHNTFNNHR</sequence>
<dbReference type="InterPro" id="IPR051826">
    <property type="entry name" value="E3_ubiquitin-ligase_domain"/>
</dbReference>
<dbReference type="PANTHER" id="PTHR22765">
    <property type="entry name" value="RING FINGER AND PROTEASE ASSOCIATED DOMAIN-CONTAINING"/>
    <property type="match status" value="1"/>
</dbReference>
<feature type="compositionally biased region" description="Polar residues" evidence="6">
    <location>
        <begin position="548"/>
        <end position="584"/>
    </location>
</feature>
<keyword evidence="2 7" id="KW-0812">Transmembrane</keyword>
<dbReference type="InterPro" id="IPR013083">
    <property type="entry name" value="Znf_RING/FYVE/PHD"/>
</dbReference>
<dbReference type="InterPro" id="IPR001841">
    <property type="entry name" value="Znf_RING"/>
</dbReference>
<reference evidence="10 11" key="1">
    <citation type="submission" date="2024-04" db="EMBL/GenBank/DDBJ databases">
        <title>genome sequences of Mucor flavus KT1a and Helicostylum pulchrum KT1b strains isolated from the surface of a dry-aged beef.</title>
        <authorList>
            <person name="Toyotome T."/>
            <person name="Hosono M."/>
            <person name="Torimaru M."/>
            <person name="Fukuda K."/>
            <person name="Mikami N."/>
        </authorList>
    </citation>
    <scope>NUCLEOTIDE SEQUENCE [LARGE SCALE GENOMIC DNA]</scope>
    <source>
        <strain evidence="10 11">KT1a</strain>
    </source>
</reference>
<dbReference type="Gene3D" id="3.30.40.10">
    <property type="entry name" value="Zinc/RING finger domain, C3HC4 (zinc finger)"/>
    <property type="match status" value="1"/>
</dbReference>
<dbReference type="InterPro" id="IPR003137">
    <property type="entry name" value="PA_domain"/>
</dbReference>
<evidence type="ECO:0000256" key="4">
    <source>
        <dbReference type="ARBA" id="ARBA00023136"/>
    </source>
</evidence>
<feature type="chain" id="PRO_5046258421" description="RING-type domain-containing protein" evidence="8">
    <location>
        <begin position="23"/>
        <end position="645"/>
    </location>
</feature>
<keyword evidence="5" id="KW-0862">Zinc</keyword>
<keyword evidence="3 7" id="KW-1133">Transmembrane helix</keyword>
<comment type="caution">
    <text evidence="10">The sequence shown here is derived from an EMBL/GenBank/DDBJ whole genome shotgun (WGS) entry which is preliminary data.</text>
</comment>
<dbReference type="EMBL" id="BAABUK010000011">
    <property type="protein sequence ID" value="GAA5812041.1"/>
    <property type="molecule type" value="Genomic_DNA"/>
</dbReference>
<dbReference type="CDD" id="cd16454">
    <property type="entry name" value="RING-H2_PA-TM-RING"/>
    <property type="match status" value="1"/>
</dbReference>
<evidence type="ECO:0000256" key="5">
    <source>
        <dbReference type="PROSITE-ProRule" id="PRU00175"/>
    </source>
</evidence>
<name>A0ABP9YYV8_9FUNG</name>
<dbReference type="Pfam" id="PF02225">
    <property type="entry name" value="PA"/>
    <property type="match status" value="1"/>
</dbReference>
<dbReference type="PROSITE" id="PS50089">
    <property type="entry name" value="ZF_RING_2"/>
    <property type="match status" value="1"/>
</dbReference>